<sequence>MELEDQQEASHRVVHSKNQGCSQSSAVGDEQGDRGNRSANVCCRPRSVANAAKLLTTEEREDVKRAGFGAFLDLKLETPCKPKEAHNLMSVSELKEDHIAMRVHPDVTLNFRPDILEKLMKLPHAPPSRESSQEKMKYLNTKY</sequence>
<feature type="region of interest" description="Disordered" evidence="1">
    <location>
        <begin position="124"/>
        <end position="143"/>
    </location>
</feature>
<evidence type="ECO:0000256" key="1">
    <source>
        <dbReference type="SAM" id="MobiDB-lite"/>
    </source>
</evidence>
<dbReference type="Proteomes" id="UP000807115">
    <property type="component" value="Chromosome 9"/>
</dbReference>
<evidence type="ECO:0000313" key="3">
    <source>
        <dbReference type="Proteomes" id="UP000807115"/>
    </source>
</evidence>
<reference evidence="2" key="1">
    <citation type="journal article" date="2019" name="BMC Genomics">
        <title>A new reference genome for Sorghum bicolor reveals high levels of sequence similarity between sweet and grain genotypes: implications for the genetics of sugar metabolism.</title>
        <authorList>
            <person name="Cooper E.A."/>
            <person name="Brenton Z.W."/>
            <person name="Flinn B.S."/>
            <person name="Jenkins J."/>
            <person name="Shu S."/>
            <person name="Flowers D."/>
            <person name="Luo F."/>
            <person name="Wang Y."/>
            <person name="Xia P."/>
            <person name="Barry K."/>
            <person name="Daum C."/>
            <person name="Lipzen A."/>
            <person name="Yoshinaga Y."/>
            <person name="Schmutz J."/>
            <person name="Saski C."/>
            <person name="Vermerris W."/>
            <person name="Kresovich S."/>
        </authorList>
    </citation>
    <scope>NUCLEOTIDE SEQUENCE</scope>
</reference>
<organism evidence="2 3">
    <name type="scientific">Sorghum bicolor</name>
    <name type="common">Sorghum</name>
    <name type="synonym">Sorghum vulgare</name>
    <dbReference type="NCBI Taxonomy" id="4558"/>
    <lineage>
        <taxon>Eukaryota</taxon>
        <taxon>Viridiplantae</taxon>
        <taxon>Streptophyta</taxon>
        <taxon>Embryophyta</taxon>
        <taxon>Tracheophyta</taxon>
        <taxon>Spermatophyta</taxon>
        <taxon>Magnoliopsida</taxon>
        <taxon>Liliopsida</taxon>
        <taxon>Poales</taxon>
        <taxon>Poaceae</taxon>
        <taxon>PACMAD clade</taxon>
        <taxon>Panicoideae</taxon>
        <taxon>Andropogonodae</taxon>
        <taxon>Andropogoneae</taxon>
        <taxon>Sorghinae</taxon>
        <taxon>Sorghum</taxon>
    </lineage>
</organism>
<dbReference type="AlphaFoldDB" id="A0A921U4Q6"/>
<gene>
    <name evidence="2" type="ORF">BDA96_09G112500</name>
</gene>
<feature type="compositionally biased region" description="Polar residues" evidence="1">
    <location>
        <begin position="16"/>
        <end position="26"/>
    </location>
</feature>
<accession>A0A921U4Q6</accession>
<comment type="caution">
    <text evidence="2">The sequence shown here is derived from an EMBL/GenBank/DDBJ whole genome shotgun (WGS) entry which is preliminary data.</text>
</comment>
<name>A0A921U4Q6_SORBI</name>
<reference evidence="2" key="2">
    <citation type="submission" date="2020-10" db="EMBL/GenBank/DDBJ databases">
        <authorList>
            <person name="Cooper E.A."/>
            <person name="Brenton Z.W."/>
            <person name="Flinn B.S."/>
            <person name="Jenkins J."/>
            <person name="Shu S."/>
            <person name="Flowers D."/>
            <person name="Luo F."/>
            <person name="Wang Y."/>
            <person name="Xia P."/>
            <person name="Barry K."/>
            <person name="Daum C."/>
            <person name="Lipzen A."/>
            <person name="Yoshinaga Y."/>
            <person name="Schmutz J."/>
            <person name="Saski C."/>
            <person name="Vermerris W."/>
            <person name="Kresovich S."/>
        </authorList>
    </citation>
    <scope>NUCLEOTIDE SEQUENCE</scope>
</reference>
<evidence type="ECO:0000313" key="2">
    <source>
        <dbReference type="EMBL" id="KAG0517705.1"/>
    </source>
</evidence>
<proteinExistence type="predicted"/>
<feature type="region of interest" description="Disordered" evidence="1">
    <location>
        <begin position="1"/>
        <end position="40"/>
    </location>
</feature>
<dbReference type="EMBL" id="CM027688">
    <property type="protein sequence ID" value="KAG0517705.1"/>
    <property type="molecule type" value="Genomic_DNA"/>
</dbReference>
<protein>
    <submittedName>
        <fullName evidence="2">Uncharacterized protein</fullName>
    </submittedName>
</protein>